<dbReference type="Pfam" id="PF00823">
    <property type="entry name" value="PPE"/>
    <property type="match status" value="1"/>
</dbReference>
<evidence type="ECO:0000256" key="2">
    <source>
        <dbReference type="SAM" id="MobiDB-lite"/>
    </source>
</evidence>
<dbReference type="InterPro" id="IPR022171">
    <property type="entry name" value="PPE_C"/>
</dbReference>
<gene>
    <name evidence="5" type="ORF">LAUMK136_02834</name>
</gene>
<dbReference type="FunFam" id="1.20.1260.20:FF:000001">
    <property type="entry name" value="PPE family protein PPE41"/>
    <property type="match status" value="1"/>
</dbReference>
<feature type="region of interest" description="Disordered" evidence="2">
    <location>
        <begin position="381"/>
        <end position="434"/>
    </location>
</feature>
<evidence type="ECO:0000259" key="4">
    <source>
        <dbReference type="Pfam" id="PF12484"/>
    </source>
</evidence>
<reference evidence="5 6" key="1">
    <citation type="submission" date="2018-09" db="EMBL/GenBank/DDBJ databases">
        <authorList>
            <person name="Tagini F."/>
        </authorList>
    </citation>
    <scope>NUCLEOTIDE SEQUENCE [LARGE SCALE GENOMIC DNA]</scope>
    <source>
        <strain evidence="5 6">MK136</strain>
    </source>
</reference>
<dbReference type="PANTHER" id="PTHR46766:SF1">
    <property type="entry name" value="GLUTAMINE-RICH PROTEIN 2"/>
    <property type="match status" value="1"/>
</dbReference>
<evidence type="ECO:0000313" key="6">
    <source>
        <dbReference type="Proteomes" id="UP000273307"/>
    </source>
</evidence>
<dbReference type="Gene3D" id="1.20.1260.20">
    <property type="entry name" value="PPE superfamily"/>
    <property type="match status" value="1"/>
</dbReference>
<feature type="domain" description="PPE" evidence="3">
    <location>
        <begin position="4"/>
        <end position="166"/>
    </location>
</feature>
<dbReference type="Proteomes" id="UP000273307">
    <property type="component" value="Unassembled WGS sequence"/>
</dbReference>
<accession>A0A498Q1I3</accession>
<evidence type="ECO:0000259" key="3">
    <source>
        <dbReference type="Pfam" id="PF00823"/>
    </source>
</evidence>
<dbReference type="EMBL" id="UPHP01000065">
    <property type="protein sequence ID" value="VBA39147.1"/>
    <property type="molecule type" value="Genomic_DNA"/>
</dbReference>
<protein>
    <submittedName>
        <fullName evidence="5">Putative PPE family protein PPE32</fullName>
    </submittedName>
</protein>
<evidence type="ECO:0000256" key="1">
    <source>
        <dbReference type="ARBA" id="ARBA00010652"/>
    </source>
</evidence>
<dbReference type="PANTHER" id="PTHR46766">
    <property type="entry name" value="GLUTAMINE-RICH PROTEIN 2"/>
    <property type="match status" value="1"/>
</dbReference>
<keyword evidence="6" id="KW-1185">Reference proteome</keyword>
<dbReference type="InterPro" id="IPR000030">
    <property type="entry name" value="PPE_dom"/>
</dbReference>
<feature type="compositionally biased region" description="Polar residues" evidence="2">
    <location>
        <begin position="410"/>
        <end position="429"/>
    </location>
</feature>
<name>A0A498Q1I3_9MYCO</name>
<dbReference type="Pfam" id="PF12484">
    <property type="entry name" value="PPE-SVP"/>
    <property type="match status" value="1"/>
</dbReference>
<dbReference type="SUPFAM" id="SSF140459">
    <property type="entry name" value="PE/PPE dimer-like"/>
    <property type="match status" value="1"/>
</dbReference>
<dbReference type="InterPro" id="IPR038332">
    <property type="entry name" value="PPE_sf"/>
</dbReference>
<comment type="similarity">
    <text evidence="1">Belongs to the mycobacterial PPE family.</text>
</comment>
<dbReference type="GO" id="GO:0052572">
    <property type="term" value="P:response to host immune response"/>
    <property type="evidence" value="ECO:0007669"/>
    <property type="project" value="TreeGrafter"/>
</dbReference>
<proteinExistence type="inferred from homology"/>
<dbReference type="AlphaFoldDB" id="A0A498Q1I3"/>
<organism evidence="5 6">
    <name type="scientific">Mycobacterium attenuatum</name>
    <dbReference type="NCBI Taxonomy" id="2341086"/>
    <lineage>
        <taxon>Bacteria</taxon>
        <taxon>Bacillati</taxon>
        <taxon>Actinomycetota</taxon>
        <taxon>Actinomycetes</taxon>
        <taxon>Mycobacteriales</taxon>
        <taxon>Mycobacteriaceae</taxon>
        <taxon>Mycobacterium</taxon>
    </lineage>
</organism>
<evidence type="ECO:0000313" key="5">
    <source>
        <dbReference type="EMBL" id="VBA39147.1"/>
    </source>
</evidence>
<sequence length="463" mass="46331">MALDFSVLPPEVNSGRMYAGPGSGPLVAAAVAWDGLAAELNSTAASYRAVVSELTDGPWVGPSSRSMVAAMAPYMSWMAVTAAQAQQTAGQLKSAIAAYEAAFTATVPPPEIEVNRALLAALVATNILGQNTPAIMATEAQYTEMWAQDAAAMYGYAGASAAATTVTPFNQPPATTNPGGTATQAATVAQAAAIAGPSAQSPLSQLAAVPNALQDLALGGGSFDPVALLENFLGTELGTDVNTFAMNVGNWTLVLSGFLFTASGITPLLGGLYGLALPAEAAAAAEVAPDAGLGALLGSYDPATSGSLAAGPGGAGVSAGLGDAASVGKLSVPKPWTASPAVRLATAASPTAGLDGLLQAEQAGPGGYYGGIPPVGSVVNAPRGDQSRPRAGSRSKALPPWAAEHGTDEQLPSRSAPAQRSLANVASTLSERERDELDQLRKAIAEVAMERDAAARLIKEAIL</sequence>
<feature type="domain" description="PPE family C-terminal" evidence="4">
    <location>
        <begin position="318"/>
        <end position="398"/>
    </location>
</feature>